<proteinExistence type="predicted"/>
<gene>
    <name evidence="1" type="ORF">STVIR_3268</name>
</gene>
<reference evidence="1 2" key="1">
    <citation type="journal article" date="2013" name="Genome Announc.">
        <title>Draft Genome Sequence of Streptomyces viridochromogenes Strain Tu57, Producer of Avilamycin.</title>
        <authorList>
            <person name="Gruning B.A."/>
            <person name="Erxleben A."/>
            <person name="Hahnlein A."/>
            <person name="Gunther S."/>
        </authorList>
    </citation>
    <scope>NUCLEOTIDE SEQUENCE [LARGE SCALE GENOMIC DNA]</scope>
    <source>
        <strain evidence="1 2">Tue57</strain>
    </source>
</reference>
<dbReference type="EMBL" id="AMLP01000102">
    <property type="protein sequence ID" value="ELS55923.1"/>
    <property type="molecule type" value="Genomic_DNA"/>
</dbReference>
<dbReference type="AlphaFoldDB" id="L8PIS1"/>
<dbReference type="Proteomes" id="UP000011205">
    <property type="component" value="Unassembled WGS sequence"/>
</dbReference>
<comment type="caution">
    <text evidence="1">The sequence shown here is derived from an EMBL/GenBank/DDBJ whole genome shotgun (WGS) entry which is preliminary data.</text>
</comment>
<protein>
    <submittedName>
        <fullName evidence="1">Uncharacterized protein</fullName>
    </submittedName>
</protein>
<name>L8PIS1_STRVR</name>
<accession>L8PIS1</accession>
<evidence type="ECO:0000313" key="1">
    <source>
        <dbReference type="EMBL" id="ELS55923.1"/>
    </source>
</evidence>
<dbReference type="PATRIC" id="fig|1160705.3.peg.3242"/>
<sequence>MAVDLRVTEDLNAEFALLDMEGVDVVVALGGVRGLPHRRPR</sequence>
<evidence type="ECO:0000313" key="2">
    <source>
        <dbReference type="Proteomes" id="UP000011205"/>
    </source>
</evidence>
<organism evidence="1 2">
    <name type="scientific">Streptomyces viridochromogenes Tue57</name>
    <dbReference type="NCBI Taxonomy" id="1160705"/>
    <lineage>
        <taxon>Bacteria</taxon>
        <taxon>Bacillati</taxon>
        <taxon>Actinomycetota</taxon>
        <taxon>Actinomycetes</taxon>
        <taxon>Kitasatosporales</taxon>
        <taxon>Streptomycetaceae</taxon>
        <taxon>Streptomyces</taxon>
    </lineage>
</organism>